<evidence type="ECO:0000259" key="1">
    <source>
        <dbReference type="Pfam" id="PF13240"/>
    </source>
</evidence>
<feature type="domain" description="Zinc-ribbon" evidence="1">
    <location>
        <begin position="3"/>
        <end position="24"/>
    </location>
</feature>
<comment type="caution">
    <text evidence="2">The sequence shown here is derived from an EMBL/GenBank/DDBJ whole genome shotgun (WGS) entry which is preliminary data.</text>
</comment>
<protein>
    <recommendedName>
        <fullName evidence="1">Zinc-ribbon domain-containing protein</fullName>
    </recommendedName>
</protein>
<evidence type="ECO:0000313" key="3">
    <source>
        <dbReference type="Proteomes" id="UP000054016"/>
    </source>
</evidence>
<reference evidence="3" key="1">
    <citation type="submission" date="2015-06" db="EMBL/GenBank/DDBJ databases">
        <title>New insights into the roles of widespread benthic archaea in carbon and nitrogen cycling.</title>
        <authorList>
            <person name="Lazar C.S."/>
            <person name="Baker B.J."/>
            <person name="Seitz K.W."/>
            <person name="Hyde A.S."/>
            <person name="Dick G.J."/>
            <person name="Hinrichs K.-U."/>
            <person name="Teske A.P."/>
        </authorList>
    </citation>
    <scope>NUCLEOTIDE SEQUENCE [LARGE SCALE GENOMIC DNA]</scope>
</reference>
<evidence type="ECO:0000313" key="2">
    <source>
        <dbReference type="EMBL" id="KON32058.1"/>
    </source>
</evidence>
<sequence>MTYCPKCGEKIPEDALFCSKCGAKTIKGVEANVPGPSDELKAALNKMSLELEKAFSVAAKEINAAFQTASENIQKSLKKEKIVCSSCGERNPNNAIFCYKCGKKIKTK</sequence>
<dbReference type="EMBL" id="LFWV01000013">
    <property type="protein sequence ID" value="KON32058.1"/>
    <property type="molecule type" value="Genomic_DNA"/>
</dbReference>
<dbReference type="AlphaFoldDB" id="A0A0M0BTX3"/>
<dbReference type="Proteomes" id="UP000054016">
    <property type="component" value="Unassembled WGS sequence"/>
</dbReference>
<organism evidence="2 3">
    <name type="scientific">miscellaneous Crenarchaeota group-1 archaeon SG8-32-3</name>
    <dbReference type="NCBI Taxonomy" id="1685125"/>
    <lineage>
        <taxon>Archaea</taxon>
        <taxon>Candidatus Bathyarchaeota</taxon>
        <taxon>MCG-1</taxon>
    </lineage>
</organism>
<feature type="domain" description="Zinc-ribbon" evidence="1">
    <location>
        <begin position="84"/>
        <end position="104"/>
    </location>
</feature>
<accession>A0A0M0BTX3</accession>
<dbReference type="Gene3D" id="4.10.1060.50">
    <property type="match status" value="2"/>
</dbReference>
<dbReference type="InterPro" id="IPR026870">
    <property type="entry name" value="Zinc_ribbon_dom"/>
</dbReference>
<dbReference type="InterPro" id="IPR038587">
    <property type="entry name" value="Ribosomal_eL40_sf"/>
</dbReference>
<gene>
    <name evidence="2" type="ORF">AC478_01410</name>
</gene>
<name>A0A0M0BTX3_9ARCH</name>
<dbReference type="Pfam" id="PF13240">
    <property type="entry name" value="Zn_Ribbon_1"/>
    <property type="match status" value="2"/>
</dbReference>
<proteinExistence type="predicted"/>